<proteinExistence type="predicted"/>
<evidence type="ECO:0000256" key="5">
    <source>
        <dbReference type="ARBA" id="ARBA00022692"/>
    </source>
</evidence>
<comment type="catalytic activity">
    <reaction evidence="14">
        <text>K(+)(in) = K(+)(out)</text>
        <dbReference type="Rhea" id="RHEA:29463"/>
        <dbReference type="ChEBI" id="CHEBI:29103"/>
    </reaction>
</comment>
<evidence type="ECO:0000313" key="20">
    <source>
        <dbReference type="Proteomes" id="UP000728032"/>
    </source>
</evidence>
<evidence type="ECO:0000256" key="8">
    <source>
        <dbReference type="ARBA" id="ARBA00022992"/>
    </source>
</evidence>
<evidence type="ECO:0000256" key="9">
    <source>
        <dbReference type="ARBA" id="ARBA00023065"/>
    </source>
</evidence>
<keyword evidence="13" id="KW-0844">Vision</keyword>
<keyword evidence="5 17" id="KW-0812">Transmembrane</keyword>
<evidence type="ECO:0000256" key="14">
    <source>
        <dbReference type="ARBA" id="ARBA00034430"/>
    </source>
</evidence>
<reference evidence="19" key="1">
    <citation type="submission" date="2020-11" db="EMBL/GenBank/DDBJ databases">
        <authorList>
            <person name="Tran Van P."/>
        </authorList>
    </citation>
    <scope>NUCLEOTIDE SEQUENCE</scope>
</reference>
<dbReference type="InterPro" id="IPR050866">
    <property type="entry name" value="CNG_cation_channel"/>
</dbReference>
<dbReference type="GO" id="GO:0005223">
    <property type="term" value="F:intracellularly cGMP-activated cation channel activity"/>
    <property type="evidence" value="ECO:0007669"/>
    <property type="project" value="TreeGrafter"/>
</dbReference>
<keyword evidence="7 17" id="KW-1133">Transmembrane helix</keyword>
<keyword evidence="10 17" id="KW-0472">Membrane</keyword>
<dbReference type="Pfam" id="PF00027">
    <property type="entry name" value="cNMP_binding"/>
    <property type="match status" value="1"/>
</dbReference>
<feature type="transmembrane region" description="Helical" evidence="17">
    <location>
        <begin position="21"/>
        <end position="43"/>
    </location>
</feature>
<dbReference type="PROSITE" id="PS50042">
    <property type="entry name" value="CNMP_BINDING_3"/>
    <property type="match status" value="1"/>
</dbReference>
<keyword evidence="3" id="KW-0140">cGMP</keyword>
<protein>
    <recommendedName>
        <fullName evidence="18">Cyclic nucleotide-binding domain-containing protein</fullName>
    </recommendedName>
</protein>
<dbReference type="GO" id="GO:0044877">
    <property type="term" value="F:protein-containing complex binding"/>
    <property type="evidence" value="ECO:0007669"/>
    <property type="project" value="TreeGrafter"/>
</dbReference>
<keyword evidence="4" id="KW-0716">Sensory transduction</keyword>
<evidence type="ECO:0000256" key="12">
    <source>
        <dbReference type="ARBA" id="ARBA00023303"/>
    </source>
</evidence>
<name>A0A7R9MCB3_9ACAR</name>
<dbReference type="FunFam" id="2.60.120.10:FF:000020">
    <property type="entry name" value="Cyclic nucleotide-gated channel beta 3"/>
    <property type="match status" value="1"/>
</dbReference>
<dbReference type="Gene3D" id="2.60.120.10">
    <property type="entry name" value="Jelly Rolls"/>
    <property type="match status" value="1"/>
</dbReference>
<feature type="domain" description="Cyclic nucleotide-binding" evidence="18">
    <location>
        <begin position="333"/>
        <end position="454"/>
    </location>
</feature>
<feature type="transmembrane region" description="Helical" evidence="17">
    <location>
        <begin position="55"/>
        <end position="75"/>
    </location>
</feature>
<evidence type="ECO:0000259" key="18">
    <source>
        <dbReference type="PROSITE" id="PS50042"/>
    </source>
</evidence>
<dbReference type="EMBL" id="CAJPVJ010013256">
    <property type="protein sequence ID" value="CAG2174771.1"/>
    <property type="molecule type" value="Genomic_DNA"/>
</dbReference>
<sequence length="617" mass="71713">KEFWHRLRRRELGVFEPQSSIYISWLFVVSVAFGYNAVIIFLRCVFPYENDSNRHIFFIFDYLCDGIYIMDMIWFKMRLKFIMNGEWVEDTKLIRAYYVRRKRFISDVLSLLPLDLLYFTYGVDRPLLRLLRLNRLFKVPTFWEFFSRVDAITKFPYFIRIIHTLLYKMYLIHLSSCAYYLMSWYEGFGSTVWTYDNEGNAYLRCFYFAFRTATSIGGRMPKPSNDYERIYMIVSWLMGVFVFALLIGQIRDIVATATQNKTLYKDIMNKTVRYMRGLCLPHHVQKRVRLWLAYTWTQQKTFDENRILDLLPLKMRTDLALSIHYHTLSRVELFKDCERTLLRDLVLKFRSVLYLPGDYICKKGDIGHEMYIVNKGQVCVMDPNDSMKVLVTLSEGSVFGEISILGISGYNRRTADVRSVGYSYLFVLSKADLMETLKNYPEYKENLMQRVRRLVKCRETVDDDIKAMDEIDVECIVNPGQRRPITPRLVQTVIQVMSCSSADSHVSQRLLSRTSRSSRSSTGTPTAVPQTPTLLTPTGLIPTLTPTSTATRFLFPSIDSSGGQPVVDIGVDVVVEEPTHDNDCQPLDDSPVVGGDPFDDNQSVVDNQLINDIVYDL</sequence>
<evidence type="ECO:0000256" key="16">
    <source>
        <dbReference type="SAM" id="MobiDB-lite"/>
    </source>
</evidence>
<gene>
    <name evidence="19" type="ORF">ONB1V03_LOCUS14211</name>
</gene>
<dbReference type="InterPro" id="IPR000595">
    <property type="entry name" value="cNMP-bd_dom"/>
</dbReference>
<dbReference type="GO" id="GO:0005222">
    <property type="term" value="F:intracellularly cAMP-activated cation channel activity"/>
    <property type="evidence" value="ECO:0007669"/>
    <property type="project" value="TreeGrafter"/>
</dbReference>
<dbReference type="PANTHER" id="PTHR45638:SF1">
    <property type="entry name" value="CYCLIC NUCLEOTIDE-GATED ION CHANNEL SUBUNIT B, ISOFORM A"/>
    <property type="match status" value="1"/>
</dbReference>
<dbReference type="FunFam" id="1.10.287.70:FF:000072">
    <property type="entry name" value="Cyclic nucleotide gated channel beta 3"/>
    <property type="match status" value="1"/>
</dbReference>
<feature type="non-terminal residue" evidence="19">
    <location>
        <position position="617"/>
    </location>
</feature>
<dbReference type="SMART" id="SM00100">
    <property type="entry name" value="cNMP"/>
    <property type="match status" value="1"/>
</dbReference>
<dbReference type="InterPro" id="IPR014710">
    <property type="entry name" value="RmlC-like_jellyroll"/>
</dbReference>
<dbReference type="InterPro" id="IPR005821">
    <property type="entry name" value="Ion_trans_dom"/>
</dbReference>
<comment type="catalytic activity">
    <reaction evidence="15">
        <text>Na(+)(in) = Na(+)(out)</text>
        <dbReference type="Rhea" id="RHEA:34963"/>
        <dbReference type="ChEBI" id="CHEBI:29101"/>
    </reaction>
</comment>
<evidence type="ECO:0000256" key="4">
    <source>
        <dbReference type="ARBA" id="ARBA00022606"/>
    </source>
</evidence>
<dbReference type="GO" id="GO:0030553">
    <property type="term" value="F:cGMP binding"/>
    <property type="evidence" value="ECO:0007669"/>
    <property type="project" value="UniProtKB-KW"/>
</dbReference>
<dbReference type="CDD" id="cd00038">
    <property type="entry name" value="CAP_ED"/>
    <property type="match status" value="1"/>
</dbReference>
<keyword evidence="8" id="KW-0142">cGMP-binding</keyword>
<dbReference type="FunFam" id="1.10.287.630:FF:000001">
    <property type="entry name" value="Cyclic nucleotide-gated channel alpha 3"/>
    <property type="match status" value="1"/>
</dbReference>
<evidence type="ECO:0000256" key="3">
    <source>
        <dbReference type="ARBA" id="ARBA00022535"/>
    </source>
</evidence>
<evidence type="ECO:0000313" key="19">
    <source>
        <dbReference type="EMBL" id="CAD7657585.1"/>
    </source>
</evidence>
<evidence type="ECO:0000256" key="17">
    <source>
        <dbReference type="SAM" id="Phobius"/>
    </source>
</evidence>
<dbReference type="SUPFAM" id="SSF81324">
    <property type="entry name" value="Voltage-gated potassium channels"/>
    <property type="match status" value="1"/>
</dbReference>
<dbReference type="OrthoDB" id="421226at2759"/>
<dbReference type="Pfam" id="PF00520">
    <property type="entry name" value="Ion_trans"/>
    <property type="match status" value="1"/>
</dbReference>
<dbReference type="EMBL" id="OC928081">
    <property type="protein sequence ID" value="CAD7657585.1"/>
    <property type="molecule type" value="Genomic_DNA"/>
</dbReference>
<keyword evidence="20" id="KW-1185">Reference proteome</keyword>
<dbReference type="Gene3D" id="1.10.287.630">
    <property type="entry name" value="Helix hairpin bin"/>
    <property type="match status" value="1"/>
</dbReference>
<comment type="subcellular location">
    <subcellularLocation>
        <location evidence="1">Membrane</location>
        <topology evidence="1">Multi-pass membrane protein</topology>
    </subcellularLocation>
</comment>
<feature type="compositionally biased region" description="Low complexity" evidence="16">
    <location>
        <begin position="509"/>
        <end position="541"/>
    </location>
</feature>
<dbReference type="PROSITE" id="PS00888">
    <property type="entry name" value="CNMP_BINDING_1"/>
    <property type="match status" value="1"/>
</dbReference>
<dbReference type="InterPro" id="IPR018490">
    <property type="entry name" value="cNMP-bd_dom_sf"/>
</dbReference>
<dbReference type="GO" id="GO:0017071">
    <property type="term" value="C:intracellular cyclic nucleotide activated cation channel complex"/>
    <property type="evidence" value="ECO:0007669"/>
    <property type="project" value="TreeGrafter"/>
</dbReference>
<dbReference type="AlphaFoldDB" id="A0A7R9MCB3"/>
<keyword evidence="12" id="KW-0407">Ion channel</keyword>
<feature type="transmembrane region" description="Helical" evidence="17">
    <location>
        <begin position="230"/>
        <end position="250"/>
    </location>
</feature>
<evidence type="ECO:0000256" key="1">
    <source>
        <dbReference type="ARBA" id="ARBA00004141"/>
    </source>
</evidence>
<dbReference type="PANTHER" id="PTHR45638">
    <property type="entry name" value="CYCLIC NUCLEOTIDE-GATED CATION CHANNEL SUBUNIT A"/>
    <property type="match status" value="1"/>
</dbReference>
<evidence type="ECO:0000256" key="2">
    <source>
        <dbReference type="ARBA" id="ARBA00022448"/>
    </source>
</evidence>
<keyword evidence="9" id="KW-0406">Ion transport</keyword>
<keyword evidence="11" id="KW-1071">Ligand-gated ion channel</keyword>
<accession>A0A7R9MCB3</accession>
<evidence type="ECO:0000256" key="10">
    <source>
        <dbReference type="ARBA" id="ARBA00023136"/>
    </source>
</evidence>
<dbReference type="PROSITE" id="PS00889">
    <property type="entry name" value="CNMP_BINDING_2"/>
    <property type="match status" value="1"/>
</dbReference>
<keyword evidence="6" id="KW-0547">Nucleotide-binding</keyword>
<dbReference type="Proteomes" id="UP000728032">
    <property type="component" value="Unassembled WGS sequence"/>
</dbReference>
<dbReference type="InterPro" id="IPR018488">
    <property type="entry name" value="cNMP-bd_CS"/>
</dbReference>
<evidence type="ECO:0000256" key="6">
    <source>
        <dbReference type="ARBA" id="ARBA00022741"/>
    </source>
</evidence>
<dbReference type="GO" id="GO:0007601">
    <property type="term" value="P:visual perception"/>
    <property type="evidence" value="ECO:0007669"/>
    <property type="project" value="UniProtKB-KW"/>
</dbReference>
<dbReference type="Gene3D" id="1.10.287.70">
    <property type="match status" value="1"/>
</dbReference>
<evidence type="ECO:0000256" key="15">
    <source>
        <dbReference type="ARBA" id="ARBA00036239"/>
    </source>
</evidence>
<dbReference type="SUPFAM" id="SSF51206">
    <property type="entry name" value="cAMP-binding domain-like"/>
    <property type="match status" value="1"/>
</dbReference>
<evidence type="ECO:0000256" key="13">
    <source>
        <dbReference type="ARBA" id="ARBA00023305"/>
    </source>
</evidence>
<evidence type="ECO:0000256" key="11">
    <source>
        <dbReference type="ARBA" id="ARBA00023286"/>
    </source>
</evidence>
<feature type="region of interest" description="Disordered" evidence="16">
    <location>
        <begin position="507"/>
        <end position="541"/>
    </location>
</feature>
<evidence type="ECO:0000256" key="7">
    <source>
        <dbReference type="ARBA" id="ARBA00022989"/>
    </source>
</evidence>
<dbReference type="GO" id="GO:0005886">
    <property type="term" value="C:plasma membrane"/>
    <property type="evidence" value="ECO:0007669"/>
    <property type="project" value="TreeGrafter"/>
</dbReference>
<keyword evidence="2" id="KW-0813">Transport</keyword>
<organism evidence="19">
    <name type="scientific">Oppiella nova</name>
    <dbReference type="NCBI Taxonomy" id="334625"/>
    <lineage>
        <taxon>Eukaryota</taxon>
        <taxon>Metazoa</taxon>
        <taxon>Ecdysozoa</taxon>
        <taxon>Arthropoda</taxon>
        <taxon>Chelicerata</taxon>
        <taxon>Arachnida</taxon>
        <taxon>Acari</taxon>
        <taxon>Acariformes</taxon>
        <taxon>Sarcoptiformes</taxon>
        <taxon>Oribatida</taxon>
        <taxon>Brachypylina</taxon>
        <taxon>Oppioidea</taxon>
        <taxon>Oppiidae</taxon>
        <taxon>Oppiella</taxon>
    </lineage>
</organism>